<dbReference type="EMBL" id="CAXHTA020000001">
    <property type="protein sequence ID" value="CAL5218381.1"/>
    <property type="molecule type" value="Genomic_DNA"/>
</dbReference>
<dbReference type="Pfam" id="PF03109">
    <property type="entry name" value="ABC1"/>
    <property type="match status" value="1"/>
</dbReference>
<dbReference type="SUPFAM" id="SSF56112">
    <property type="entry name" value="Protein kinase-like (PK-like)"/>
    <property type="match status" value="1"/>
</dbReference>
<dbReference type="Gene3D" id="1.10.510.10">
    <property type="entry name" value="Transferase(Phosphotransferase) domain 1"/>
    <property type="match status" value="1"/>
</dbReference>
<sequence>MPDITVSILSASGARGGPVLFNSSDRLSLGDVYEALQNFQGEMGYLVTVSGAGVERGCMGLMKPGKYTFITTGKRAKGPMLCMEEFLRAPLPEPTWTGTLELISDRSPNQSTHPTMVTEWPGWQAELRQRLERIRPWWKSARYKRTGTALSSNVTGPAAALQATACQRINTLFDINRNECDSHFCVHPSKRTSEDAAREGQGPEVQTEAEEALQNDAPDICLVRQTDFLQQICQTTLCKSWASSSMCHMSMPAIWNAVRNGEPVADTHAAHCVVDAIAQELGFMSRRGHKTGSISSYFNTWLLKTDGRGCVWISDPVPYDSVGTHISASVTEVLLYSALCNLYGYDSKPYPAARSPGEAPISMQDFSADRKKAQAAMVPKRRRLEVSSSESSGSGCTELRSGRTYPTPGLLSFDMLHLSTRLASSVFLGSVYGTVAAIRLANRPVAMRDAASEARVYERLQRLQGECVPRLIAHGPLSDTKAYFVATEFMEGVPWDWHAPSHRALDHKLKSALVQIHDAGVLHRDLHEGNILVTPDHRVLVLDFAAAQLDPRRELMDAELESLGLTS</sequence>
<protein>
    <submittedName>
        <fullName evidence="2">G50 protein</fullName>
    </submittedName>
</protein>
<name>A0ABP1FGF8_9CHLO</name>
<dbReference type="InterPro" id="IPR004147">
    <property type="entry name" value="ABC1_dom"/>
</dbReference>
<dbReference type="PANTHER" id="PTHR37171:SF1">
    <property type="entry name" value="SERINE_THREONINE-PROTEIN KINASE YRZF-RELATED"/>
    <property type="match status" value="1"/>
</dbReference>
<comment type="caution">
    <text evidence="2">The sequence shown here is derived from an EMBL/GenBank/DDBJ whole genome shotgun (WGS) entry which is preliminary data.</text>
</comment>
<evidence type="ECO:0000313" key="2">
    <source>
        <dbReference type="EMBL" id="CAL5218381.1"/>
    </source>
</evidence>
<dbReference type="InterPro" id="IPR011009">
    <property type="entry name" value="Kinase-like_dom_sf"/>
</dbReference>
<gene>
    <name evidence="2" type="primary">g50</name>
    <name evidence="2" type="ORF">VP750_LOCUS40</name>
</gene>
<feature type="domain" description="Protein kinase" evidence="1">
    <location>
        <begin position="402"/>
        <end position="567"/>
    </location>
</feature>
<keyword evidence="3" id="KW-1185">Reference proteome</keyword>
<accession>A0ABP1FGF8</accession>
<dbReference type="InterPro" id="IPR000719">
    <property type="entry name" value="Prot_kinase_dom"/>
</dbReference>
<dbReference type="PROSITE" id="PS50011">
    <property type="entry name" value="PROTEIN_KINASE_DOM"/>
    <property type="match status" value="1"/>
</dbReference>
<proteinExistence type="predicted"/>
<evidence type="ECO:0000259" key="1">
    <source>
        <dbReference type="PROSITE" id="PS50011"/>
    </source>
</evidence>
<reference evidence="2 3" key="1">
    <citation type="submission" date="2024-06" db="EMBL/GenBank/DDBJ databases">
        <authorList>
            <person name="Kraege A."/>
            <person name="Thomma B."/>
        </authorList>
    </citation>
    <scope>NUCLEOTIDE SEQUENCE [LARGE SCALE GENOMIC DNA]</scope>
</reference>
<dbReference type="Proteomes" id="UP001497392">
    <property type="component" value="Unassembled WGS sequence"/>
</dbReference>
<dbReference type="InterPro" id="IPR052396">
    <property type="entry name" value="Meiotic_Drive_Suppr_Kinase"/>
</dbReference>
<evidence type="ECO:0000313" key="3">
    <source>
        <dbReference type="Proteomes" id="UP001497392"/>
    </source>
</evidence>
<organism evidence="2 3">
    <name type="scientific">Coccomyxa viridis</name>
    <dbReference type="NCBI Taxonomy" id="1274662"/>
    <lineage>
        <taxon>Eukaryota</taxon>
        <taxon>Viridiplantae</taxon>
        <taxon>Chlorophyta</taxon>
        <taxon>core chlorophytes</taxon>
        <taxon>Trebouxiophyceae</taxon>
        <taxon>Trebouxiophyceae incertae sedis</taxon>
        <taxon>Coccomyxaceae</taxon>
        <taxon>Coccomyxa</taxon>
    </lineage>
</organism>
<dbReference type="PANTHER" id="PTHR37171">
    <property type="entry name" value="SERINE/THREONINE-PROTEIN KINASE YRZF-RELATED"/>
    <property type="match status" value="1"/>
</dbReference>